<feature type="signal peptide" evidence="5">
    <location>
        <begin position="1"/>
        <end position="22"/>
    </location>
</feature>
<reference evidence="10 11" key="1">
    <citation type="submission" date="2019-02" db="EMBL/GenBank/DDBJ databases">
        <title>Isolation and identification of novel species under the genus Muribaculum.</title>
        <authorList>
            <person name="Miyake S."/>
            <person name="Ding Y."/>
            <person name="Low A."/>
            <person name="Soh M."/>
            <person name="Seedorf H."/>
        </authorList>
    </citation>
    <scope>NUCLEOTIDE SEQUENCE [LARGE SCALE GENOMIC DNA]</scope>
    <source>
        <strain evidence="10 11">TLL-A3</strain>
    </source>
</reference>
<organism evidence="10 11">
    <name type="scientific">Duncaniella freteri</name>
    <dbReference type="NCBI Taxonomy" id="2530391"/>
    <lineage>
        <taxon>Bacteria</taxon>
        <taxon>Pseudomonadati</taxon>
        <taxon>Bacteroidota</taxon>
        <taxon>Bacteroidia</taxon>
        <taxon>Bacteroidales</taxon>
        <taxon>Muribaculaceae</taxon>
        <taxon>Duncaniella</taxon>
    </lineage>
</organism>
<evidence type="ECO:0000256" key="3">
    <source>
        <dbReference type="SAM" id="Coils"/>
    </source>
</evidence>
<dbReference type="Pfam" id="PF25876">
    <property type="entry name" value="HH_MFP_RND"/>
    <property type="match status" value="1"/>
</dbReference>
<protein>
    <submittedName>
        <fullName evidence="10">Efflux RND transporter periplasmic adaptor subunit</fullName>
    </submittedName>
</protein>
<dbReference type="PANTHER" id="PTHR30158">
    <property type="entry name" value="ACRA/E-RELATED COMPONENT OF DRUG EFFLUX TRANSPORTER"/>
    <property type="match status" value="1"/>
</dbReference>
<proteinExistence type="inferred from homology"/>
<dbReference type="InterPro" id="IPR058625">
    <property type="entry name" value="MdtA-like_BSH"/>
</dbReference>
<feature type="domain" description="Multidrug resistance protein MdtA-like barrel-sandwich hybrid" evidence="7">
    <location>
        <begin position="65"/>
        <end position="205"/>
    </location>
</feature>
<sequence length="393" mass="40987">MKSISSLAIGSLSVLLASATLASCSGNKGQQMEMPAPAIATVTLAPQNVDLQSTYPATIKGKTDIDIRPQVTGFITKVHVDEGQRVRKGQALFTLDQVQFQAAVDQARATLNSAQTAVNTAKMTADSKKTLLDKNIISQYEYQLAENSLQQANAQLATAKAALVNAQKNLAYTVVTSPSDGVVGQIPNREGSLASPSSAQPLTTVSDNSQVYAYFSLTEKDLLALSGNGKGSLDAAIKSMPAVRLKLSDGTIFPIEGKVATVSGVIDNNTGSSSVRALFSNPDGVLRSGATGQIIIPNPMDSVLVIPQKATFELQDRRFVYVVNDSNKVVSTPIAIETNNNGKVFVVTSGLKAGDRVAIEGVGTKLKDGMTINPTAAAPAPDAPAAPAAEKAE</sequence>
<dbReference type="GO" id="GO:0022857">
    <property type="term" value="F:transmembrane transporter activity"/>
    <property type="evidence" value="ECO:0007669"/>
    <property type="project" value="InterPro"/>
</dbReference>
<evidence type="ECO:0000313" key="10">
    <source>
        <dbReference type="EMBL" id="TGG40232.1"/>
    </source>
</evidence>
<evidence type="ECO:0000259" key="7">
    <source>
        <dbReference type="Pfam" id="PF25917"/>
    </source>
</evidence>
<comment type="subcellular location">
    <subcellularLocation>
        <location evidence="1">Cell envelope</location>
    </subcellularLocation>
</comment>
<evidence type="ECO:0000259" key="6">
    <source>
        <dbReference type="Pfam" id="PF25876"/>
    </source>
</evidence>
<evidence type="ECO:0000256" key="4">
    <source>
        <dbReference type="SAM" id="MobiDB-lite"/>
    </source>
</evidence>
<feature type="domain" description="Multidrug resistance protein MdtA-like beta-barrel" evidence="8">
    <location>
        <begin position="212"/>
        <end position="296"/>
    </location>
</feature>
<dbReference type="PROSITE" id="PS51257">
    <property type="entry name" value="PROKAR_LIPOPROTEIN"/>
    <property type="match status" value="1"/>
</dbReference>
<dbReference type="Gene3D" id="1.10.287.470">
    <property type="entry name" value="Helix hairpin bin"/>
    <property type="match status" value="1"/>
</dbReference>
<feature type="domain" description="Multidrug resistance protein MdtA-like alpha-helical hairpin" evidence="6">
    <location>
        <begin position="104"/>
        <end position="173"/>
    </location>
</feature>
<feature type="domain" description="Multidrug resistance protein MdtA-like C-terminal permuted SH3" evidence="9">
    <location>
        <begin position="303"/>
        <end position="363"/>
    </location>
</feature>
<dbReference type="InterPro" id="IPR058626">
    <property type="entry name" value="MdtA-like_b-barrel"/>
</dbReference>
<comment type="similarity">
    <text evidence="2">Belongs to the membrane fusion protein (MFP) (TC 8.A.1) family.</text>
</comment>
<dbReference type="Proteomes" id="UP000297635">
    <property type="component" value="Unassembled WGS sequence"/>
</dbReference>
<dbReference type="Pfam" id="PF25944">
    <property type="entry name" value="Beta-barrel_RND"/>
    <property type="match status" value="1"/>
</dbReference>
<feature type="compositionally biased region" description="Low complexity" evidence="4">
    <location>
        <begin position="376"/>
        <end position="393"/>
    </location>
</feature>
<comment type="caution">
    <text evidence="10">The sequence shown here is derived from an EMBL/GenBank/DDBJ whole genome shotgun (WGS) entry which is preliminary data.</text>
</comment>
<feature type="region of interest" description="Disordered" evidence="4">
    <location>
        <begin position="370"/>
        <end position="393"/>
    </location>
</feature>
<dbReference type="NCBIfam" id="TIGR01730">
    <property type="entry name" value="RND_mfp"/>
    <property type="match status" value="1"/>
</dbReference>
<dbReference type="GO" id="GO:0046677">
    <property type="term" value="P:response to antibiotic"/>
    <property type="evidence" value="ECO:0007669"/>
    <property type="project" value="TreeGrafter"/>
</dbReference>
<dbReference type="EMBL" id="SJSA01000001">
    <property type="protein sequence ID" value="TGG40232.1"/>
    <property type="molecule type" value="Genomic_DNA"/>
</dbReference>
<dbReference type="RefSeq" id="WP_135471245.1">
    <property type="nucleotide sequence ID" value="NZ_CASJDB010000014.1"/>
</dbReference>
<dbReference type="GeneID" id="82149301"/>
<evidence type="ECO:0000256" key="2">
    <source>
        <dbReference type="ARBA" id="ARBA00009477"/>
    </source>
</evidence>
<dbReference type="PANTHER" id="PTHR30158:SF23">
    <property type="entry name" value="MULTIDRUG RESISTANCE PROTEIN MEXA"/>
    <property type="match status" value="1"/>
</dbReference>
<feature type="chain" id="PRO_5021287925" evidence="5">
    <location>
        <begin position="23"/>
        <end position="393"/>
    </location>
</feature>
<keyword evidence="5" id="KW-0732">Signal</keyword>
<dbReference type="InterPro" id="IPR058624">
    <property type="entry name" value="MdtA-like_HH"/>
</dbReference>
<name>A0A4Z0VAG5_9BACT</name>
<dbReference type="Gene3D" id="2.40.30.170">
    <property type="match status" value="1"/>
</dbReference>
<dbReference type="Pfam" id="PF25917">
    <property type="entry name" value="BSH_RND"/>
    <property type="match status" value="1"/>
</dbReference>
<evidence type="ECO:0000256" key="5">
    <source>
        <dbReference type="SAM" id="SignalP"/>
    </source>
</evidence>
<dbReference type="Gene3D" id="2.40.50.100">
    <property type="match status" value="1"/>
</dbReference>
<keyword evidence="11" id="KW-1185">Reference proteome</keyword>
<dbReference type="PRINTS" id="PR01490">
    <property type="entry name" value="RTXTOXIND"/>
</dbReference>
<dbReference type="GO" id="GO:0030313">
    <property type="term" value="C:cell envelope"/>
    <property type="evidence" value="ECO:0007669"/>
    <property type="project" value="UniProtKB-SubCell"/>
</dbReference>
<accession>A0A4Z0VAG5</accession>
<dbReference type="GO" id="GO:0005886">
    <property type="term" value="C:plasma membrane"/>
    <property type="evidence" value="ECO:0007669"/>
    <property type="project" value="TreeGrafter"/>
</dbReference>
<dbReference type="Pfam" id="PF25967">
    <property type="entry name" value="RND-MFP_C"/>
    <property type="match status" value="1"/>
</dbReference>
<dbReference type="Gene3D" id="2.40.420.20">
    <property type="match status" value="1"/>
</dbReference>
<dbReference type="InterPro" id="IPR006143">
    <property type="entry name" value="RND_pump_MFP"/>
</dbReference>
<evidence type="ECO:0000256" key="1">
    <source>
        <dbReference type="ARBA" id="ARBA00004196"/>
    </source>
</evidence>
<gene>
    <name evidence="10" type="ORF">EZ315_05795</name>
</gene>
<dbReference type="SUPFAM" id="SSF111369">
    <property type="entry name" value="HlyD-like secretion proteins"/>
    <property type="match status" value="1"/>
</dbReference>
<dbReference type="InterPro" id="IPR058627">
    <property type="entry name" value="MdtA-like_C"/>
</dbReference>
<keyword evidence="3" id="KW-0175">Coiled coil</keyword>
<evidence type="ECO:0000259" key="9">
    <source>
        <dbReference type="Pfam" id="PF25967"/>
    </source>
</evidence>
<evidence type="ECO:0000313" key="11">
    <source>
        <dbReference type="Proteomes" id="UP000297635"/>
    </source>
</evidence>
<feature type="coiled-coil region" evidence="3">
    <location>
        <begin position="142"/>
        <end position="169"/>
    </location>
</feature>
<dbReference type="AlphaFoldDB" id="A0A4Z0VAG5"/>
<evidence type="ECO:0000259" key="8">
    <source>
        <dbReference type="Pfam" id="PF25944"/>
    </source>
</evidence>